<dbReference type="STRING" id="446462.Amir_5563"/>
<reference evidence="1 2" key="1">
    <citation type="journal article" date="2009" name="Stand. Genomic Sci.">
        <title>Complete genome sequence of Actinosynnema mirum type strain (101).</title>
        <authorList>
            <person name="Land M."/>
            <person name="Lapidus A."/>
            <person name="Mayilraj S."/>
            <person name="Chen F."/>
            <person name="Copeland A."/>
            <person name="Del Rio T.G."/>
            <person name="Nolan M."/>
            <person name="Lucas S."/>
            <person name="Tice H."/>
            <person name="Cheng J.F."/>
            <person name="Chertkov O."/>
            <person name="Bruce D."/>
            <person name="Goodwin L."/>
            <person name="Pitluck S."/>
            <person name="Rohde M."/>
            <person name="Goker M."/>
            <person name="Pati A."/>
            <person name="Ivanova N."/>
            <person name="Mavromatis K."/>
            <person name="Chen A."/>
            <person name="Palaniappan K."/>
            <person name="Hauser L."/>
            <person name="Chang Y.J."/>
            <person name="Jeffries C.C."/>
            <person name="Brettin T."/>
            <person name="Detter J.C."/>
            <person name="Han C."/>
            <person name="Chain P."/>
            <person name="Tindall B.J."/>
            <person name="Bristow J."/>
            <person name="Eisen J.A."/>
            <person name="Markowitz V."/>
            <person name="Hugenholtz P."/>
            <person name="Kyrpides N.C."/>
            <person name="Klenk H.P."/>
        </authorList>
    </citation>
    <scope>NUCLEOTIDE SEQUENCE [LARGE SCALE GENOMIC DNA]</scope>
    <source>
        <strain evidence="2">ATCC 29888 / DSM 43827 / JCM 3225 / NBRC 14064 / NCIMB 13271 / NRRL B-12336 / IMRU 3971 / 101</strain>
    </source>
</reference>
<proteinExistence type="predicted"/>
<keyword evidence="2" id="KW-1185">Reference proteome</keyword>
<evidence type="ECO:0000313" key="1">
    <source>
        <dbReference type="EMBL" id="ACU39381.1"/>
    </source>
</evidence>
<name>C6WB90_ACTMD</name>
<dbReference type="OrthoDB" id="10003523at2"/>
<dbReference type="EMBL" id="CP001630">
    <property type="protein sequence ID" value="ACU39381.1"/>
    <property type="molecule type" value="Genomic_DNA"/>
</dbReference>
<evidence type="ECO:0000313" key="2">
    <source>
        <dbReference type="Proteomes" id="UP000002213"/>
    </source>
</evidence>
<sequence length="169" mass="18352">MSGLFEHGHDGRWVRSQRHYVDQLVHLAARLAASVHDRDENEIRATLATCRSLVPPRGVDGEDALLIALAAMVDPAQSIRELVAWTAADGGLLALLPARPVSYPINPAAVEMAVQGELPAAALNPVELAEVVLTLTRDGRTVEQIAHLLDTEPREIRRWAPDTSELHAA</sequence>
<dbReference type="KEGG" id="ami:Amir_5563"/>
<protein>
    <submittedName>
        <fullName evidence="1">Uncharacterized protein</fullName>
    </submittedName>
</protein>
<dbReference type="Proteomes" id="UP000002213">
    <property type="component" value="Chromosome"/>
</dbReference>
<dbReference type="AlphaFoldDB" id="C6WB90"/>
<gene>
    <name evidence="1" type="ordered locus">Amir_5563</name>
</gene>
<organism evidence="1 2">
    <name type="scientific">Actinosynnema mirum (strain ATCC 29888 / DSM 43827 / JCM 3225 / NBRC 14064 / NCIMB 13271 / NRRL B-12336 / IMRU 3971 / 101)</name>
    <dbReference type="NCBI Taxonomy" id="446462"/>
    <lineage>
        <taxon>Bacteria</taxon>
        <taxon>Bacillati</taxon>
        <taxon>Actinomycetota</taxon>
        <taxon>Actinomycetes</taxon>
        <taxon>Pseudonocardiales</taxon>
        <taxon>Pseudonocardiaceae</taxon>
        <taxon>Actinosynnema</taxon>
    </lineage>
</organism>
<accession>C6WB90</accession>
<dbReference type="RefSeq" id="WP_015804266.1">
    <property type="nucleotide sequence ID" value="NC_013093.1"/>
</dbReference>
<dbReference type="HOGENOM" id="CLU_1575157_0_0_11"/>